<evidence type="ECO:0000256" key="6">
    <source>
        <dbReference type="ARBA" id="ARBA00035136"/>
    </source>
</evidence>
<dbReference type="GO" id="GO:0005829">
    <property type="term" value="C:cytosol"/>
    <property type="evidence" value="ECO:0007669"/>
    <property type="project" value="TreeGrafter"/>
</dbReference>
<dbReference type="NCBIfam" id="TIGR00029">
    <property type="entry name" value="S20"/>
    <property type="match status" value="1"/>
</dbReference>
<name>A0A1F4RCK7_UNCSA</name>
<evidence type="ECO:0000313" key="10">
    <source>
        <dbReference type="Proteomes" id="UP000176938"/>
    </source>
</evidence>
<dbReference type="Gene3D" id="1.20.58.110">
    <property type="entry name" value="Ribosomal protein S20"/>
    <property type="match status" value="1"/>
</dbReference>
<protein>
    <recommendedName>
        <fullName evidence="6 7">Small ribosomal subunit protein bS20</fullName>
    </recommendedName>
</protein>
<evidence type="ECO:0000256" key="7">
    <source>
        <dbReference type="HAMAP-Rule" id="MF_00500"/>
    </source>
</evidence>
<keyword evidence="2 7" id="KW-0699">rRNA-binding</keyword>
<keyword evidence="4 7" id="KW-0689">Ribosomal protein</keyword>
<dbReference type="AlphaFoldDB" id="A0A1F4RCK7"/>
<evidence type="ECO:0000256" key="8">
    <source>
        <dbReference type="SAM" id="MobiDB-lite"/>
    </source>
</evidence>
<evidence type="ECO:0000313" key="9">
    <source>
        <dbReference type="EMBL" id="OGC05897.1"/>
    </source>
</evidence>
<comment type="function">
    <text evidence="7">Binds directly to 16S ribosomal RNA.</text>
</comment>
<dbReference type="GO" id="GO:0015935">
    <property type="term" value="C:small ribosomal subunit"/>
    <property type="evidence" value="ECO:0007669"/>
    <property type="project" value="TreeGrafter"/>
</dbReference>
<dbReference type="Proteomes" id="UP000176938">
    <property type="component" value="Unassembled WGS sequence"/>
</dbReference>
<evidence type="ECO:0000256" key="5">
    <source>
        <dbReference type="ARBA" id="ARBA00023274"/>
    </source>
</evidence>
<sequence>MAQKSKSGRKRARTAKKRQARNVEAKQALKKAFKLADRAIAGKSAEVKELVMRAISLVDKTAQRGIIHKNKAARKKSRLVKRFNAA</sequence>
<dbReference type="EMBL" id="METP01000033">
    <property type="protein sequence ID" value="OGC05897.1"/>
    <property type="molecule type" value="Genomic_DNA"/>
</dbReference>
<comment type="similarity">
    <text evidence="1 7">Belongs to the bacterial ribosomal protein bS20 family.</text>
</comment>
<accession>A0A1F4RCK7</accession>
<feature type="region of interest" description="Disordered" evidence="8">
    <location>
        <begin position="1"/>
        <end position="25"/>
    </location>
</feature>
<dbReference type="PANTHER" id="PTHR33398">
    <property type="entry name" value="30S RIBOSOMAL PROTEIN S20"/>
    <property type="match status" value="1"/>
</dbReference>
<dbReference type="Pfam" id="PF01649">
    <property type="entry name" value="Ribosomal_S20p"/>
    <property type="match status" value="1"/>
</dbReference>
<proteinExistence type="inferred from homology"/>
<feature type="compositionally biased region" description="Basic residues" evidence="8">
    <location>
        <begin position="1"/>
        <end position="20"/>
    </location>
</feature>
<organism evidence="9 10">
    <name type="scientific">candidate division WOR-1 bacterium RIFCSPLOWO2_02_FULL_46_20</name>
    <dbReference type="NCBI Taxonomy" id="1802567"/>
    <lineage>
        <taxon>Bacteria</taxon>
        <taxon>Bacillati</taxon>
        <taxon>Saganbacteria</taxon>
    </lineage>
</organism>
<dbReference type="GO" id="GO:0070181">
    <property type="term" value="F:small ribosomal subunit rRNA binding"/>
    <property type="evidence" value="ECO:0007669"/>
    <property type="project" value="TreeGrafter"/>
</dbReference>
<dbReference type="GO" id="GO:0006412">
    <property type="term" value="P:translation"/>
    <property type="evidence" value="ECO:0007669"/>
    <property type="project" value="UniProtKB-UniRule"/>
</dbReference>
<dbReference type="InterPro" id="IPR036510">
    <property type="entry name" value="Ribosomal_bS20_sf"/>
</dbReference>
<evidence type="ECO:0000256" key="4">
    <source>
        <dbReference type="ARBA" id="ARBA00022980"/>
    </source>
</evidence>
<dbReference type="HAMAP" id="MF_00500">
    <property type="entry name" value="Ribosomal_bS20"/>
    <property type="match status" value="1"/>
</dbReference>
<dbReference type="InterPro" id="IPR002583">
    <property type="entry name" value="Ribosomal_bS20"/>
</dbReference>
<evidence type="ECO:0000256" key="1">
    <source>
        <dbReference type="ARBA" id="ARBA00007634"/>
    </source>
</evidence>
<evidence type="ECO:0000256" key="2">
    <source>
        <dbReference type="ARBA" id="ARBA00022730"/>
    </source>
</evidence>
<evidence type="ECO:0000256" key="3">
    <source>
        <dbReference type="ARBA" id="ARBA00022884"/>
    </source>
</evidence>
<dbReference type="GO" id="GO:0003735">
    <property type="term" value="F:structural constituent of ribosome"/>
    <property type="evidence" value="ECO:0007669"/>
    <property type="project" value="InterPro"/>
</dbReference>
<gene>
    <name evidence="7" type="primary">rpsT</name>
    <name evidence="9" type="ORF">A3H38_06600</name>
</gene>
<keyword evidence="3 7" id="KW-0694">RNA-binding</keyword>
<reference evidence="9 10" key="1">
    <citation type="journal article" date="2016" name="Nat. Commun.">
        <title>Thousands of microbial genomes shed light on interconnected biogeochemical processes in an aquifer system.</title>
        <authorList>
            <person name="Anantharaman K."/>
            <person name="Brown C.T."/>
            <person name="Hug L.A."/>
            <person name="Sharon I."/>
            <person name="Castelle C.J."/>
            <person name="Probst A.J."/>
            <person name="Thomas B.C."/>
            <person name="Singh A."/>
            <person name="Wilkins M.J."/>
            <person name="Karaoz U."/>
            <person name="Brodie E.L."/>
            <person name="Williams K.H."/>
            <person name="Hubbard S.S."/>
            <person name="Banfield J.F."/>
        </authorList>
    </citation>
    <scope>NUCLEOTIDE SEQUENCE [LARGE SCALE GENOMIC DNA]</scope>
</reference>
<dbReference type="SUPFAM" id="SSF46992">
    <property type="entry name" value="Ribosomal protein S20"/>
    <property type="match status" value="1"/>
</dbReference>
<comment type="caution">
    <text evidence="9">The sequence shown here is derived from an EMBL/GenBank/DDBJ whole genome shotgun (WGS) entry which is preliminary data.</text>
</comment>
<dbReference type="PANTHER" id="PTHR33398:SF1">
    <property type="entry name" value="SMALL RIBOSOMAL SUBUNIT PROTEIN BS20C"/>
    <property type="match status" value="1"/>
</dbReference>
<keyword evidence="5 7" id="KW-0687">Ribonucleoprotein</keyword>